<feature type="region of interest" description="Disordered" evidence="5">
    <location>
        <begin position="256"/>
        <end position="276"/>
    </location>
</feature>
<evidence type="ECO:0000313" key="9">
    <source>
        <dbReference type="Proteomes" id="UP000694255"/>
    </source>
</evidence>
<comment type="caution">
    <text evidence="8">The sequence shown here is derived from an EMBL/GenBank/DDBJ whole genome shotgun (WGS) entry which is preliminary data.</text>
</comment>
<organism evidence="8 9">
    <name type="scientific">[Candida] subhashii</name>
    <dbReference type="NCBI Taxonomy" id="561895"/>
    <lineage>
        <taxon>Eukaryota</taxon>
        <taxon>Fungi</taxon>
        <taxon>Dikarya</taxon>
        <taxon>Ascomycota</taxon>
        <taxon>Saccharomycotina</taxon>
        <taxon>Pichiomycetes</taxon>
        <taxon>Debaryomycetaceae</taxon>
        <taxon>Spathaspora</taxon>
    </lineage>
</organism>
<feature type="transmembrane region" description="Helical" evidence="6">
    <location>
        <begin position="172"/>
        <end position="192"/>
    </location>
</feature>
<feature type="transmembrane region" description="Helical" evidence="6">
    <location>
        <begin position="52"/>
        <end position="72"/>
    </location>
</feature>
<feature type="region of interest" description="Disordered" evidence="5">
    <location>
        <begin position="299"/>
        <end position="332"/>
    </location>
</feature>
<evidence type="ECO:0000256" key="4">
    <source>
        <dbReference type="ARBA" id="ARBA00023136"/>
    </source>
</evidence>
<reference evidence="8 9" key="1">
    <citation type="journal article" date="2021" name="DNA Res.">
        <title>Genome analysis of Candida subhashii reveals its hybrid nature and dual mitochondrial genome conformations.</title>
        <authorList>
            <person name="Mixao V."/>
            <person name="Hegedusova E."/>
            <person name="Saus E."/>
            <person name="Pryszcz L.P."/>
            <person name="Cillingova A."/>
            <person name="Nosek J."/>
            <person name="Gabaldon T."/>
        </authorList>
    </citation>
    <scope>NUCLEOTIDE SEQUENCE [LARGE SCALE GENOMIC DNA]</scope>
    <source>
        <strain evidence="8 9">CBS 10753</strain>
    </source>
</reference>
<dbReference type="Proteomes" id="UP000694255">
    <property type="component" value="Unassembled WGS sequence"/>
</dbReference>
<sequence length="571" mass="61680">MTTSQDTHLRGRLLSLGVSVLIAIASGTPYLYGVYSPQLVKRVGLTTSDSATISLSITIGTSVGGLFGGFLIDHFGPQRSIMMGSICILFSYFGMHKVYEHRYANMWVICLLMILAGSGSITAFFSTIKAATANFPNHRGSAAALPVSAYGFAATIYSFIAATFFSHSAGDLLLFLAIFCGSVAFFGSFFNVDPFITQEDQLSLLTEQSFDPEQASDGGSIQRTESLSGSLAFWGIGERTPGATSESEASSLLSIGNSTITPQQPPPSAVSSIKPPTRENTINALSISNPNLSSQVLQLKTQTATQTQTGSSSAAASATTTPSPISTNSSKKSKAPWAVMKRRLTDKIFLTDYLIVSIISGIGQMYIYSVGFIVTAQYYYGKQPTTHIKRGGGGTPIDPHAEHLQAIQVSVISIASFSGRLIAGFVSDYLHKRFQIQRLWIVQFTIILMSVGQYLLIVNVSNHLLVAVTSAIVGGCYGLVFGTYPAIIADKFGTRTFSTTWGLICTGPLITLYVLNKYFGKIYDGNTDAKTGICYLGNGCYKQAFELSIILCFAVFFINLILIYYQRKKRR</sequence>
<feature type="transmembrane region" description="Helical" evidence="6">
    <location>
        <begin position="545"/>
        <end position="565"/>
    </location>
</feature>
<feature type="transmembrane region" description="Helical" evidence="6">
    <location>
        <begin position="406"/>
        <end position="427"/>
    </location>
</feature>
<evidence type="ECO:0000256" key="1">
    <source>
        <dbReference type="ARBA" id="ARBA00004141"/>
    </source>
</evidence>
<dbReference type="GeneID" id="73467201"/>
<keyword evidence="4 6" id="KW-0472">Membrane</keyword>
<proteinExistence type="predicted"/>
<keyword evidence="9" id="KW-1185">Reference proteome</keyword>
<accession>A0A8J5US03</accession>
<feature type="transmembrane region" description="Helical" evidence="6">
    <location>
        <begin position="496"/>
        <end position="515"/>
    </location>
</feature>
<dbReference type="OrthoDB" id="410267at2759"/>
<feature type="transmembrane region" description="Helical" evidence="6">
    <location>
        <begin position="147"/>
        <end position="166"/>
    </location>
</feature>
<dbReference type="RefSeq" id="XP_049266203.1">
    <property type="nucleotide sequence ID" value="XM_049407940.1"/>
</dbReference>
<feature type="transmembrane region" description="Helical" evidence="6">
    <location>
        <begin position="81"/>
        <end position="99"/>
    </location>
</feature>
<evidence type="ECO:0000313" key="8">
    <source>
        <dbReference type="EMBL" id="KAG7665971.1"/>
    </source>
</evidence>
<protein>
    <recommendedName>
        <fullName evidence="7">Nodulin-like domain-containing protein</fullName>
    </recommendedName>
</protein>
<comment type="subcellular location">
    <subcellularLocation>
        <location evidence="1">Membrane</location>
        <topology evidence="1">Multi-pass membrane protein</topology>
    </subcellularLocation>
</comment>
<dbReference type="PANTHER" id="PTHR21576:SF166">
    <property type="entry name" value="ADR278WP"/>
    <property type="match status" value="1"/>
</dbReference>
<dbReference type="InterPro" id="IPR010658">
    <property type="entry name" value="Nodulin-like"/>
</dbReference>
<dbReference type="EMBL" id="JAGSYN010000044">
    <property type="protein sequence ID" value="KAG7665971.1"/>
    <property type="molecule type" value="Genomic_DNA"/>
</dbReference>
<dbReference type="GO" id="GO:0000329">
    <property type="term" value="C:fungal-type vacuole membrane"/>
    <property type="evidence" value="ECO:0007669"/>
    <property type="project" value="TreeGrafter"/>
</dbReference>
<evidence type="ECO:0000259" key="7">
    <source>
        <dbReference type="Pfam" id="PF06813"/>
    </source>
</evidence>
<dbReference type="PANTHER" id="PTHR21576">
    <property type="entry name" value="UNCHARACTERIZED NODULIN-LIKE PROTEIN"/>
    <property type="match status" value="1"/>
</dbReference>
<feature type="transmembrane region" description="Helical" evidence="6">
    <location>
        <begin position="439"/>
        <end position="458"/>
    </location>
</feature>
<dbReference type="AlphaFoldDB" id="A0A8J5US03"/>
<keyword evidence="3 6" id="KW-1133">Transmembrane helix</keyword>
<gene>
    <name evidence="8" type="ORF">J8A68_000400</name>
</gene>
<feature type="domain" description="Nodulin-like" evidence="7">
    <location>
        <begin position="14"/>
        <end position="185"/>
    </location>
</feature>
<feature type="compositionally biased region" description="Low complexity" evidence="5">
    <location>
        <begin position="300"/>
        <end position="330"/>
    </location>
</feature>
<evidence type="ECO:0000256" key="3">
    <source>
        <dbReference type="ARBA" id="ARBA00022989"/>
    </source>
</evidence>
<keyword evidence="2 6" id="KW-0812">Transmembrane</keyword>
<evidence type="ECO:0000256" key="6">
    <source>
        <dbReference type="SAM" id="Phobius"/>
    </source>
</evidence>
<feature type="transmembrane region" description="Helical" evidence="6">
    <location>
        <begin position="350"/>
        <end position="380"/>
    </location>
</feature>
<dbReference type="Pfam" id="PF06813">
    <property type="entry name" value="Nodulin-like"/>
    <property type="match status" value="1"/>
</dbReference>
<feature type="transmembrane region" description="Helical" evidence="6">
    <location>
        <begin position="105"/>
        <end position="126"/>
    </location>
</feature>
<feature type="transmembrane region" description="Helical" evidence="6">
    <location>
        <begin position="12"/>
        <end position="32"/>
    </location>
</feature>
<evidence type="ECO:0000256" key="5">
    <source>
        <dbReference type="SAM" id="MobiDB-lite"/>
    </source>
</evidence>
<name>A0A8J5US03_9ASCO</name>
<feature type="transmembrane region" description="Helical" evidence="6">
    <location>
        <begin position="464"/>
        <end position="484"/>
    </location>
</feature>
<evidence type="ECO:0000256" key="2">
    <source>
        <dbReference type="ARBA" id="ARBA00022692"/>
    </source>
</evidence>